<evidence type="ECO:0008006" key="5">
    <source>
        <dbReference type="Google" id="ProtNLM"/>
    </source>
</evidence>
<feature type="region of interest" description="Disordered" evidence="1">
    <location>
        <begin position="153"/>
        <end position="198"/>
    </location>
</feature>
<dbReference type="STRING" id="1484.SA87_03550"/>
<dbReference type="AlphaFoldDB" id="A0A132MZG6"/>
<dbReference type="EMBL" id="JXBB01000034">
    <property type="protein sequence ID" value="OAR03915.1"/>
    <property type="molecule type" value="Genomic_DNA"/>
</dbReference>
<accession>A0A132MZG6</accession>
<protein>
    <recommendedName>
        <fullName evidence="5">Prolipoprotein diacylglyceryl transferase</fullName>
    </recommendedName>
</protein>
<feature type="compositionally biased region" description="Low complexity" evidence="1">
    <location>
        <begin position="259"/>
        <end position="277"/>
    </location>
</feature>
<feature type="compositionally biased region" description="Low complexity" evidence="1">
    <location>
        <begin position="153"/>
        <end position="165"/>
    </location>
</feature>
<keyword evidence="4" id="KW-1185">Reference proteome</keyword>
<feature type="transmembrane region" description="Helical" evidence="2">
    <location>
        <begin position="6"/>
        <end position="24"/>
    </location>
</feature>
<dbReference type="Proteomes" id="UP000243024">
    <property type="component" value="Unassembled WGS sequence"/>
</dbReference>
<sequence>MLNVDWLLLLLAFGVAGAVVARALPPAERARATDVWTAVGLAAVVGWKLTPLLFHPGLLLDPLRLWLLQSGDVGLGVGGASAAIAFFYMERKAVRAGGWASVFRSFRWLLVVALAGYGLWGLFDAVRRGEAISLVRAAVAVPAFWAAYRSGGRAPGRPAGGRTSAQAGEAEETGAPPNDKESSQNGAPPSAGSAAPPEMEPAIGLTLGLLLLAESLEAVRLYAGLSPLQWAAVAAAGIYGGLYGLARRGTGWTGGESVSRSPGSATSGGRRASGGRV</sequence>
<keyword evidence="2" id="KW-1133">Transmembrane helix</keyword>
<proteinExistence type="predicted"/>
<feature type="transmembrane region" description="Helical" evidence="2">
    <location>
        <begin position="36"/>
        <end position="54"/>
    </location>
</feature>
<evidence type="ECO:0000313" key="3">
    <source>
        <dbReference type="EMBL" id="OAR03915.1"/>
    </source>
</evidence>
<keyword evidence="2" id="KW-0812">Transmembrane</keyword>
<feature type="region of interest" description="Disordered" evidence="1">
    <location>
        <begin position="252"/>
        <end position="277"/>
    </location>
</feature>
<name>A0A132MZG6_HYDSH</name>
<dbReference type="RefSeq" id="WP_066202214.1">
    <property type="nucleotide sequence ID" value="NZ_JBDOQL010000209.1"/>
</dbReference>
<feature type="transmembrane region" description="Helical" evidence="2">
    <location>
        <begin position="66"/>
        <end position="88"/>
    </location>
</feature>
<reference evidence="3 4" key="1">
    <citation type="submission" date="2015-09" db="EMBL/GenBank/DDBJ databases">
        <title>Draft genome sequence of Hydrogenibacillus schlegelii DSM 2000.</title>
        <authorList>
            <person name="Hemp J."/>
        </authorList>
    </citation>
    <scope>NUCLEOTIDE SEQUENCE [LARGE SCALE GENOMIC DNA]</scope>
    <source>
        <strain evidence="3 4">MA 48</strain>
    </source>
</reference>
<evidence type="ECO:0000313" key="4">
    <source>
        <dbReference type="Proteomes" id="UP000243024"/>
    </source>
</evidence>
<feature type="compositionally biased region" description="Low complexity" evidence="1">
    <location>
        <begin position="186"/>
        <end position="198"/>
    </location>
</feature>
<feature type="transmembrane region" description="Helical" evidence="2">
    <location>
        <begin position="108"/>
        <end position="125"/>
    </location>
</feature>
<organism evidence="3 4">
    <name type="scientific">Hydrogenibacillus schlegelii</name>
    <name type="common">Bacillus schlegelii</name>
    <dbReference type="NCBI Taxonomy" id="1484"/>
    <lineage>
        <taxon>Bacteria</taxon>
        <taxon>Bacillati</taxon>
        <taxon>Bacillota</taxon>
        <taxon>Bacilli</taxon>
        <taxon>Bacillales</taxon>
        <taxon>Bacillales Family X. Incertae Sedis</taxon>
        <taxon>Hydrogenibacillus</taxon>
    </lineage>
</organism>
<comment type="caution">
    <text evidence="3">The sequence shown here is derived from an EMBL/GenBank/DDBJ whole genome shotgun (WGS) entry which is preliminary data.</text>
</comment>
<gene>
    <name evidence="3" type="ORF">SA87_03550</name>
</gene>
<evidence type="ECO:0000256" key="2">
    <source>
        <dbReference type="SAM" id="Phobius"/>
    </source>
</evidence>
<evidence type="ECO:0000256" key="1">
    <source>
        <dbReference type="SAM" id="MobiDB-lite"/>
    </source>
</evidence>
<keyword evidence="2" id="KW-0472">Membrane</keyword>